<dbReference type="EMBL" id="CAJHJT010000056">
    <property type="protein sequence ID" value="CAD7014532.1"/>
    <property type="molecule type" value="Genomic_DNA"/>
</dbReference>
<dbReference type="Proteomes" id="UP000606786">
    <property type="component" value="Unassembled WGS sequence"/>
</dbReference>
<keyword evidence="2" id="KW-1185">Reference proteome</keyword>
<comment type="caution">
    <text evidence="1">The sequence shown here is derived from an EMBL/GenBank/DDBJ whole genome shotgun (WGS) entry which is preliminary data.</text>
</comment>
<organism evidence="1 2">
    <name type="scientific">Ceratitis capitata</name>
    <name type="common">Mediterranean fruit fly</name>
    <name type="synonym">Tephritis capitata</name>
    <dbReference type="NCBI Taxonomy" id="7213"/>
    <lineage>
        <taxon>Eukaryota</taxon>
        <taxon>Metazoa</taxon>
        <taxon>Ecdysozoa</taxon>
        <taxon>Arthropoda</taxon>
        <taxon>Hexapoda</taxon>
        <taxon>Insecta</taxon>
        <taxon>Pterygota</taxon>
        <taxon>Neoptera</taxon>
        <taxon>Endopterygota</taxon>
        <taxon>Diptera</taxon>
        <taxon>Brachycera</taxon>
        <taxon>Muscomorpha</taxon>
        <taxon>Tephritoidea</taxon>
        <taxon>Tephritidae</taxon>
        <taxon>Ceratitis</taxon>
        <taxon>Ceratitis</taxon>
    </lineage>
</organism>
<gene>
    <name evidence="1" type="ORF">CCAP1982_LOCUS22533</name>
</gene>
<protein>
    <submittedName>
        <fullName evidence="1">(Mediterranean fruit fly) hypothetical protein</fullName>
    </submittedName>
</protein>
<evidence type="ECO:0000313" key="2">
    <source>
        <dbReference type="Proteomes" id="UP000606786"/>
    </source>
</evidence>
<proteinExistence type="predicted"/>
<reference evidence="1" key="1">
    <citation type="submission" date="2020-11" db="EMBL/GenBank/DDBJ databases">
        <authorList>
            <person name="Whitehead M."/>
        </authorList>
    </citation>
    <scope>NUCLEOTIDE SEQUENCE</scope>
    <source>
        <strain evidence="1">EGII</strain>
    </source>
</reference>
<dbReference type="AlphaFoldDB" id="A0A811VKB1"/>
<evidence type="ECO:0000313" key="1">
    <source>
        <dbReference type="EMBL" id="CAD7014532.1"/>
    </source>
</evidence>
<sequence>MAIVNTFAGVKTRSNGIYTATKVNNKESEWEPMKYHIKAAVKHSSSGMGPPDCDEACDKRKVANGMLLPQAKSQLCFPRPTPAREQRRVGCEKEMLQIW</sequence>
<name>A0A811VKB1_CERCA</name>
<accession>A0A811VKB1</accession>